<feature type="region of interest" description="Disordered" evidence="1">
    <location>
        <begin position="208"/>
        <end position="255"/>
    </location>
</feature>
<proteinExistence type="predicted"/>
<evidence type="ECO:0000256" key="1">
    <source>
        <dbReference type="SAM" id="MobiDB-lite"/>
    </source>
</evidence>
<dbReference type="AlphaFoldDB" id="A0A9P0BGV7"/>
<evidence type="ECO:0000313" key="2">
    <source>
        <dbReference type="EMBL" id="CAH0562874.1"/>
    </source>
</evidence>
<protein>
    <submittedName>
        <fullName evidence="2">Uncharacterized protein</fullName>
    </submittedName>
</protein>
<name>A0A9P0BGV7_BRAAE</name>
<feature type="compositionally biased region" description="Basic and acidic residues" evidence="1">
    <location>
        <begin position="210"/>
        <end position="221"/>
    </location>
</feature>
<feature type="compositionally biased region" description="Low complexity" evidence="1">
    <location>
        <begin position="238"/>
        <end position="248"/>
    </location>
</feature>
<dbReference type="OrthoDB" id="6784306at2759"/>
<keyword evidence="3" id="KW-1185">Reference proteome</keyword>
<sequence length="255" mass="28728">MYSCVEFEKKECAIVPLIWLIGSDPQRCYWPNSCLESAVLEQRPPTTSWPTFLVKKLHFTCEILADAEIRLEELLDRETTEDEETFVKKATKDTDILSVASPLNATSLLKATSSLSDTSTTTISSNFEQRVTSPLSATSTTINNNFEQRVLMILQNKHRLSTLGGAHVRQAIQDWLRLAPQRFSYQENKNLNVEVNITSGNMSYQVISERPVEESTEKETIGEETGQLPEFEDPPASPSYSSSRLSTPCTKKKKN</sequence>
<dbReference type="EMBL" id="OV121139">
    <property type="protein sequence ID" value="CAH0562874.1"/>
    <property type="molecule type" value="Genomic_DNA"/>
</dbReference>
<evidence type="ECO:0000313" key="3">
    <source>
        <dbReference type="Proteomes" id="UP001154078"/>
    </source>
</evidence>
<accession>A0A9P0BGV7</accession>
<dbReference type="Proteomes" id="UP001154078">
    <property type="component" value="Chromosome 8"/>
</dbReference>
<organism evidence="2 3">
    <name type="scientific">Brassicogethes aeneus</name>
    <name type="common">Rape pollen beetle</name>
    <name type="synonym">Meligethes aeneus</name>
    <dbReference type="NCBI Taxonomy" id="1431903"/>
    <lineage>
        <taxon>Eukaryota</taxon>
        <taxon>Metazoa</taxon>
        <taxon>Ecdysozoa</taxon>
        <taxon>Arthropoda</taxon>
        <taxon>Hexapoda</taxon>
        <taxon>Insecta</taxon>
        <taxon>Pterygota</taxon>
        <taxon>Neoptera</taxon>
        <taxon>Endopterygota</taxon>
        <taxon>Coleoptera</taxon>
        <taxon>Polyphaga</taxon>
        <taxon>Cucujiformia</taxon>
        <taxon>Nitidulidae</taxon>
        <taxon>Meligethinae</taxon>
        <taxon>Brassicogethes</taxon>
    </lineage>
</organism>
<gene>
    <name evidence="2" type="ORF">MELIAE_LOCUS11889</name>
</gene>
<reference evidence="2" key="1">
    <citation type="submission" date="2021-12" db="EMBL/GenBank/DDBJ databases">
        <authorList>
            <person name="King R."/>
        </authorList>
    </citation>
    <scope>NUCLEOTIDE SEQUENCE</scope>
</reference>